<keyword evidence="3" id="KW-1185">Reference proteome</keyword>
<organism evidence="2 3">
    <name type="scientific">Streptomyces macrosporus</name>
    <dbReference type="NCBI Taxonomy" id="44032"/>
    <lineage>
        <taxon>Bacteria</taxon>
        <taxon>Bacillati</taxon>
        <taxon>Actinomycetota</taxon>
        <taxon>Actinomycetes</taxon>
        <taxon>Kitasatosporales</taxon>
        <taxon>Streptomycetaceae</taxon>
        <taxon>Streptomyces</taxon>
    </lineage>
</organism>
<feature type="region of interest" description="Disordered" evidence="1">
    <location>
        <begin position="1"/>
        <end position="163"/>
    </location>
</feature>
<feature type="compositionally biased region" description="Basic and acidic residues" evidence="1">
    <location>
        <begin position="74"/>
        <end position="89"/>
    </location>
</feature>
<accession>A0ABP5WBK6</accession>
<evidence type="ECO:0000313" key="3">
    <source>
        <dbReference type="Proteomes" id="UP001501638"/>
    </source>
</evidence>
<evidence type="ECO:0000313" key="2">
    <source>
        <dbReference type="EMBL" id="GAA2424052.1"/>
    </source>
</evidence>
<protein>
    <submittedName>
        <fullName evidence="2">Uncharacterized protein</fullName>
    </submittedName>
</protein>
<dbReference type="Proteomes" id="UP001501638">
    <property type="component" value="Unassembled WGS sequence"/>
</dbReference>
<feature type="compositionally biased region" description="Basic and acidic residues" evidence="1">
    <location>
        <begin position="152"/>
        <end position="163"/>
    </location>
</feature>
<proteinExistence type="predicted"/>
<feature type="compositionally biased region" description="Basic and acidic residues" evidence="1">
    <location>
        <begin position="28"/>
        <end position="58"/>
    </location>
</feature>
<sequence length="163" mass="17426">MVAGYPRGVGTIRHQGALWERSAVMTGADKDDRDAKDDKDTERERRAREIAEAAERTRNPGNAVPHEGGGDPGTGREHWEEPGNGEDRPSPLGKGDIHAVAGSDVEQPEIAEGPVPGLQPGEKVERGPWIPPVEVDPPRGTNLPQGASGQPDEVREQKEEGGP</sequence>
<dbReference type="EMBL" id="BAAASZ010000003">
    <property type="protein sequence ID" value="GAA2424052.1"/>
    <property type="molecule type" value="Genomic_DNA"/>
</dbReference>
<reference evidence="3" key="1">
    <citation type="journal article" date="2019" name="Int. J. Syst. Evol. Microbiol.">
        <title>The Global Catalogue of Microorganisms (GCM) 10K type strain sequencing project: providing services to taxonomists for standard genome sequencing and annotation.</title>
        <authorList>
            <consortium name="The Broad Institute Genomics Platform"/>
            <consortium name="The Broad Institute Genome Sequencing Center for Infectious Disease"/>
            <person name="Wu L."/>
            <person name="Ma J."/>
        </authorList>
    </citation>
    <scope>NUCLEOTIDE SEQUENCE [LARGE SCALE GENOMIC DNA]</scope>
    <source>
        <strain evidence="3">JCM 6305</strain>
    </source>
</reference>
<comment type="caution">
    <text evidence="2">The sequence shown here is derived from an EMBL/GenBank/DDBJ whole genome shotgun (WGS) entry which is preliminary data.</text>
</comment>
<name>A0ABP5WBK6_9ACTN</name>
<evidence type="ECO:0000256" key="1">
    <source>
        <dbReference type="SAM" id="MobiDB-lite"/>
    </source>
</evidence>
<gene>
    <name evidence="2" type="ORF">GCM10010405_03040</name>
</gene>